<dbReference type="Proteomes" id="UP001285441">
    <property type="component" value="Unassembled WGS sequence"/>
</dbReference>
<comment type="subcellular location">
    <subcellularLocation>
        <location evidence="2">Cytoplasm</location>
    </subcellularLocation>
    <subcellularLocation>
        <location evidence="1">Nucleus</location>
    </subcellularLocation>
</comment>
<dbReference type="EMBL" id="JAULSW010000002">
    <property type="protein sequence ID" value="KAK3390704.1"/>
    <property type="molecule type" value="Genomic_DNA"/>
</dbReference>
<reference evidence="7" key="1">
    <citation type="journal article" date="2023" name="Mol. Phylogenet. Evol.">
        <title>Genome-scale phylogeny and comparative genomics of the fungal order Sordariales.</title>
        <authorList>
            <person name="Hensen N."/>
            <person name="Bonometti L."/>
            <person name="Westerberg I."/>
            <person name="Brannstrom I.O."/>
            <person name="Guillou S."/>
            <person name="Cros-Aarteil S."/>
            <person name="Calhoun S."/>
            <person name="Haridas S."/>
            <person name="Kuo A."/>
            <person name="Mondo S."/>
            <person name="Pangilinan J."/>
            <person name="Riley R."/>
            <person name="LaButti K."/>
            <person name="Andreopoulos B."/>
            <person name="Lipzen A."/>
            <person name="Chen C."/>
            <person name="Yan M."/>
            <person name="Daum C."/>
            <person name="Ng V."/>
            <person name="Clum A."/>
            <person name="Steindorff A."/>
            <person name="Ohm R.A."/>
            <person name="Martin F."/>
            <person name="Silar P."/>
            <person name="Natvig D.O."/>
            <person name="Lalanne C."/>
            <person name="Gautier V."/>
            <person name="Ament-Velasquez S.L."/>
            <person name="Kruys A."/>
            <person name="Hutchinson M.I."/>
            <person name="Powell A.J."/>
            <person name="Barry K."/>
            <person name="Miller A.N."/>
            <person name="Grigoriev I.V."/>
            <person name="Debuchy R."/>
            <person name="Gladieux P."/>
            <person name="Hiltunen Thoren M."/>
            <person name="Johannesson H."/>
        </authorList>
    </citation>
    <scope>NUCLEOTIDE SEQUENCE</scope>
    <source>
        <strain evidence="7">CBS 232.78</strain>
    </source>
</reference>
<accession>A0AAE0NZQ5</accession>
<dbReference type="Pfam" id="PF16815">
    <property type="entry name" value="HRI1"/>
    <property type="match status" value="1"/>
</dbReference>
<evidence type="ECO:0000256" key="1">
    <source>
        <dbReference type="ARBA" id="ARBA00004123"/>
    </source>
</evidence>
<evidence type="ECO:0000256" key="5">
    <source>
        <dbReference type="ARBA" id="ARBA00022490"/>
    </source>
</evidence>
<dbReference type="Gene3D" id="2.40.128.320">
    <property type="entry name" value="Protein HRI1, N-terminal domain"/>
    <property type="match status" value="1"/>
</dbReference>
<gene>
    <name evidence="7" type="ORF">B0H63DRAFT_388500</name>
</gene>
<sequence>MGDISIRDYIRWLPEAASEPTSTIVLTSSERRFVDLRILKTPETWTDAASTDEEVDSLPLSRLDWAIAGTSKSSPRDPVDGHEVSHAEWHHWIDSRTPHTEGAVDEGDNYTQPDGITVLEKGRMVNPATGRETDYEEVWRSEPIQAVPVMIGPGPRGAENGVTVCVVLELEEIEEGKVKKRGMVMRLGQYCQALVREGFVEGGDEKITIERLQWDADKGKWMTQVRIGDAEMPTDFATYFGHEAVVDDEVKVGGDEWKVVEKSVL</sequence>
<dbReference type="InterPro" id="IPR038744">
    <property type="entry name" value="Hri1_N"/>
</dbReference>
<evidence type="ECO:0000256" key="2">
    <source>
        <dbReference type="ARBA" id="ARBA00004496"/>
    </source>
</evidence>
<keyword evidence="8" id="KW-1185">Reference proteome</keyword>
<evidence type="ECO:0000313" key="7">
    <source>
        <dbReference type="EMBL" id="KAK3390704.1"/>
    </source>
</evidence>
<dbReference type="CDD" id="cd11692">
    <property type="entry name" value="HRI1_N_like"/>
    <property type="match status" value="1"/>
</dbReference>
<keyword evidence="6" id="KW-0539">Nucleus</keyword>
<protein>
    <recommendedName>
        <fullName evidence="4">Protein HRI1</fullName>
    </recommendedName>
</protein>
<keyword evidence="5" id="KW-0963">Cytoplasm</keyword>
<dbReference type="InterPro" id="IPR031818">
    <property type="entry name" value="Hri1"/>
</dbReference>
<evidence type="ECO:0000313" key="8">
    <source>
        <dbReference type="Proteomes" id="UP001285441"/>
    </source>
</evidence>
<dbReference type="AlphaFoldDB" id="A0AAE0NZQ5"/>
<comment type="caution">
    <text evidence="7">The sequence shown here is derived from an EMBL/GenBank/DDBJ whole genome shotgun (WGS) entry which is preliminary data.</text>
</comment>
<comment type="similarity">
    <text evidence="3">Belongs to the HRI1 family.</text>
</comment>
<evidence type="ECO:0000256" key="3">
    <source>
        <dbReference type="ARBA" id="ARBA00005229"/>
    </source>
</evidence>
<dbReference type="GO" id="GO:0005634">
    <property type="term" value="C:nucleus"/>
    <property type="evidence" value="ECO:0007669"/>
    <property type="project" value="UniProtKB-SubCell"/>
</dbReference>
<reference evidence="7" key="2">
    <citation type="submission" date="2023-06" db="EMBL/GenBank/DDBJ databases">
        <authorList>
            <consortium name="Lawrence Berkeley National Laboratory"/>
            <person name="Haridas S."/>
            <person name="Hensen N."/>
            <person name="Bonometti L."/>
            <person name="Westerberg I."/>
            <person name="Brannstrom I.O."/>
            <person name="Guillou S."/>
            <person name="Cros-Aarteil S."/>
            <person name="Calhoun S."/>
            <person name="Kuo A."/>
            <person name="Mondo S."/>
            <person name="Pangilinan J."/>
            <person name="Riley R."/>
            <person name="LaButti K."/>
            <person name="Andreopoulos B."/>
            <person name="Lipzen A."/>
            <person name="Chen C."/>
            <person name="Yanf M."/>
            <person name="Daum C."/>
            <person name="Ng V."/>
            <person name="Clum A."/>
            <person name="Steindorff A."/>
            <person name="Ohm R."/>
            <person name="Martin F."/>
            <person name="Silar P."/>
            <person name="Natvig D."/>
            <person name="Lalanne C."/>
            <person name="Gautier V."/>
            <person name="Ament-velasquez S.L."/>
            <person name="Kruys A."/>
            <person name="Hutchinson M.I."/>
            <person name="Powell A.J."/>
            <person name="Barry K."/>
            <person name="Miller A.N."/>
            <person name="Grigoriev I.V."/>
            <person name="Debuchy R."/>
            <person name="Gladieux P."/>
            <person name="Thoren M.H."/>
            <person name="Johannesson H."/>
        </authorList>
    </citation>
    <scope>NUCLEOTIDE SEQUENCE</scope>
    <source>
        <strain evidence="7">CBS 232.78</strain>
    </source>
</reference>
<dbReference type="GO" id="GO:0005737">
    <property type="term" value="C:cytoplasm"/>
    <property type="evidence" value="ECO:0007669"/>
    <property type="project" value="UniProtKB-SubCell"/>
</dbReference>
<organism evidence="7 8">
    <name type="scientific">Podospora didyma</name>
    <dbReference type="NCBI Taxonomy" id="330526"/>
    <lineage>
        <taxon>Eukaryota</taxon>
        <taxon>Fungi</taxon>
        <taxon>Dikarya</taxon>
        <taxon>Ascomycota</taxon>
        <taxon>Pezizomycotina</taxon>
        <taxon>Sordariomycetes</taxon>
        <taxon>Sordariomycetidae</taxon>
        <taxon>Sordariales</taxon>
        <taxon>Podosporaceae</taxon>
        <taxon>Podospora</taxon>
    </lineage>
</organism>
<name>A0AAE0NZQ5_9PEZI</name>
<dbReference type="CDD" id="cd11693">
    <property type="entry name" value="HRI1_C_like"/>
    <property type="match status" value="1"/>
</dbReference>
<evidence type="ECO:0000256" key="4">
    <source>
        <dbReference type="ARBA" id="ARBA00017063"/>
    </source>
</evidence>
<dbReference type="InterPro" id="IPR043047">
    <property type="entry name" value="Hri1_N_sf"/>
</dbReference>
<dbReference type="Gene3D" id="2.40.128.310">
    <property type="entry name" value="Protein HRI1, C-terminal domain"/>
    <property type="match status" value="1"/>
</dbReference>
<proteinExistence type="inferred from homology"/>
<evidence type="ECO:0000256" key="6">
    <source>
        <dbReference type="ARBA" id="ARBA00023242"/>
    </source>
</evidence>